<dbReference type="EMBL" id="GISG01148425">
    <property type="protein sequence ID" value="MBA4646934.1"/>
    <property type="molecule type" value="Transcribed_RNA"/>
</dbReference>
<reference evidence="2" key="1">
    <citation type="journal article" date="2013" name="J. Plant Res.">
        <title>Effect of fungi and light on seed germination of three Opuntia species from semiarid lands of central Mexico.</title>
        <authorList>
            <person name="Delgado-Sanchez P."/>
            <person name="Jimenez-Bremont J.F."/>
            <person name="Guerrero-Gonzalez Mde L."/>
            <person name="Flores J."/>
        </authorList>
    </citation>
    <scope>NUCLEOTIDE SEQUENCE</scope>
    <source>
        <tissue evidence="2">Cladode</tissue>
    </source>
</reference>
<organism evidence="2">
    <name type="scientific">Opuntia streptacantha</name>
    <name type="common">Prickly pear cactus</name>
    <name type="synonym">Opuntia cardona</name>
    <dbReference type="NCBI Taxonomy" id="393608"/>
    <lineage>
        <taxon>Eukaryota</taxon>
        <taxon>Viridiplantae</taxon>
        <taxon>Streptophyta</taxon>
        <taxon>Embryophyta</taxon>
        <taxon>Tracheophyta</taxon>
        <taxon>Spermatophyta</taxon>
        <taxon>Magnoliopsida</taxon>
        <taxon>eudicotyledons</taxon>
        <taxon>Gunneridae</taxon>
        <taxon>Pentapetalae</taxon>
        <taxon>Caryophyllales</taxon>
        <taxon>Cactineae</taxon>
        <taxon>Cactaceae</taxon>
        <taxon>Opuntioideae</taxon>
        <taxon>Opuntia</taxon>
    </lineage>
</organism>
<reference evidence="2" key="2">
    <citation type="submission" date="2020-07" db="EMBL/GenBank/DDBJ databases">
        <authorList>
            <person name="Vera ALvarez R."/>
            <person name="Arias-Moreno D.M."/>
            <person name="Jimenez-Jacinto V."/>
            <person name="Jimenez-Bremont J.F."/>
            <person name="Swaminathan K."/>
            <person name="Moose S.P."/>
            <person name="Guerrero-Gonzalez M.L."/>
            <person name="Marino-Ramirez L."/>
            <person name="Landsman D."/>
            <person name="Rodriguez-Kessler M."/>
            <person name="Delgado-Sanchez P."/>
        </authorList>
    </citation>
    <scope>NUCLEOTIDE SEQUENCE</scope>
    <source>
        <tissue evidence="2">Cladode</tissue>
    </source>
</reference>
<sequence>MSQHRTNNYTQCTKWCHKHSRCIYVSNKISNFSSNHSDHAHPPKGLQQVAIPTNTGTGSGSTSTLETLLLDDETGSNEGTRNTCQYNPYQITAIHCFLTQQKQR</sequence>
<evidence type="ECO:0000256" key="1">
    <source>
        <dbReference type="SAM" id="MobiDB-lite"/>
    </source>
</evidence>
<name>A0A7C8ZMQ0_OPUST</name>
<dbReference type="AlphaFoldDB" id="A0A7C8ZMQ0"/>
<feature type="region of interest" description="Disordered" evidence="1">
    <location>
        <begin position="34"/>
        <end position="63"/>
    </location>
</feature>
<proteinExistence type="predicted"/>
<accession>A0A7C8ZMQ0</accession>
<protein>
    <submittedName>
        <fullName evidence="2">Uncharacterized protein</fullName>
    </submittedName>
</protein>
<evidence type="ECO:0000313" key="2">
    <source>
        <dbReference type="EMBL" id="MBA4646934.1"/>
    </source>
</evidence>